<dbReference type="CDD" id="cd09272">
    <property type="entry name" value="RNase_HI_RT_Ty1"/>
    <property type="match status" value="1"/>
</dbReference>
<dbReference type="AlphaFoldDB" id="A0A225X4S5"/>
<dbReference type="Proteomes" id="UP000198211">
    <property type="component" value="Unassembled WGS sequence"/>
</dbReference>
<dbReference type="STRING" id="4795.A0A225X4S5"/>
<sequence length="324" mass="36908">MSTGDPIQGTLRWFKRKFGMDFSGAYSPVANMNSIRIVLVVCEVNGYIIEGLDSDTAFLNSGLKTPVYLEVPPFGIKNDGNHVCQLDKAIYGLKQTVSAWNKTIHQVYMKNGFERCGTDQFVYEKCSRNEYIYYVDEMIIAAKSSDEPREIDHDREVRTFMIKQARYIDDGAEWFGQRDTKRVDKPVASNLNMSKVQSPITDAECSGDDWKRSSSVQVQVPENGCAQLCSAEAEYMALSLSTQEVLWARAMLKDMGHEQRKRRTQTKHVDILHHFIRENDEDGTVKLGYIGTKLRLCMLKKAMETKTPQYLWNALGVKAKVTEP</sequence>
<evidence type="ECO:0000313" key="2">
    <source>
        <dbReference type="EMBL" id="OWZ24240.1"/>
    </source>
</evidence>
<name>A0A225X4S5_9STRA</name>
<keyword evidence="3" id="KW-1185">Reference proteome</keyword>
<protein>
    <submittedName>
        <fullName evidence="2">Polyprotein</fullName>
    </submittedName>
</protein>
<gene>
    <name evidence="2" type="ORF">PHMEG_000719</name>
</gene>
<dbReference type="OrthoDB" id="123721at2759"/>
<organism evidence="2 3">
    <name type="scientific">Phytophthora megakarya</name>
    <dbReference type="NCBI Taxonomy" id="4795"/>
    <lineage>
        <taxon>Eukaryota</taxon>
        <taxon>Sar</taxon>
        <taxon>Stramenopiles</taxon>
        <taxon>Oomycota</taxon>
        <taxon>Peronosporomycetes</taxon>
        <taxon>Peronosporales</taxon>
        <taxon>Peronosporaceae</taxon>
        <taxon>Phytophthora</taxon>
    </lineage>
</organism>
<proteinExistence type="predicted"/>
<feature type="domain" description="Reverse transcriptase Ty1/copia-type" evidence="1">
    <location>
        <begin position="14"/>
        <end position="148"/>
    </location>
</feature>
<dbReference type="Pfam" id="PF07727">
    <property type="entry name" value="RVT_2"/>
    <property type="match status" value="1"/>
</dbReference>
<evidence type="ECO:0000313" key="3">
    <source>
        <dbReference type="Proteomes" id="UP000198211"/>
    </source>
</evidence>
<reference evidence="3" key="1">
    <citation type="submission" date="2017-03" db="EMBL/GenBank/DDBJ databases">
        <title>Phytopthora megakarya and P. palmivora, two closely related causual agents of cacao black pod achieved similar genome size and gene model numbers by different mechanisms.</title>
        <authorList>
            <person name="Ali S."/>
            <person name="Shao J."/>
            <person name="Larry D.J."/>
            <person name="Kronmiller B."/>
            <person name="Shen D."/>
            <person name="Strem M.D."/>
            <person name="Melnick R.L."/>
            <person name="Guiltinan M.J."/>
            <person name="Tyler B.M."/>
            <person name="Meinhardt L.W."/>
            <person name="Bailey B.A."/>
        </authorList>
    </citation>
    <scope>NUCLEOTIDE SEQUENCE [LARGE SCALE GENOMIC DNA]</scope>
    <source>
        <strain evidence="3">zdho120</strain>
    </source>
</reference>
<evidence type="ECO:0000259" key="1">
    <source>
        <dbReference type="Pfam" id="PF07727"/>
    </source>
</evidence>
<accession>A0A225X4S5</accession>
<comment type="caution">
    <text evidence="2">The sequence shown here is derived from an EMBL/GenBank/DDBJ whole genome shotgun (WGS) entry which is preliminary data.</text>
</comment>
<dbReference type="EMBL" id="NBNE01000021">
    <property type="protein sequence ID" value="OWZ24240.1"/>
    <property type="molecule type" value="Genomic_DNA"/>
</dbReference>
<dbReference type="InterPro" id="IPR013103">
    <property type="entry name" value="RVT_2"/>
</dbReference>